<accession>A0A2J7YV38</accession>
<sequence>MDQGFIDVEERCYRSGHGSFSSGSAFSRVRDGTGSGQSRGGLAGRS</sequence>
<reference evidence="2 3" key="1">
    <citation type="submission" date="2015-09" db="EMBL/GenBank/DDBJ databases">
        <title>Genome sequence, genome mining and natural product profiling of a biocontrol bacterium Streptomyces malaysiensis F913.</title>
        <authorList>
            <person name="Xu Y."/>
            <person name="Wei J."/>
            <person name="Xie J."/>
            <person name="Li T."/>
            <person name="Zhou Z."/>
        </authorList>
    </citation>
    <scope>NUCLEOTIDE SEQUENCE [LARGE SCALE GENOMIC DNA]</scope>
    <source>
        <strain evidence="2 3">F913</strain>
    </source>
</reference>
<evidence type="ECO:0000313" key="2">
    <source>
        <dbReference type="EMBL" id="PNG91895.1"/>
    </source>
</evidence>
<dbReference type="EMBL" id="LJIW01000002">
    <property type="protein sequence ID" value="PNG91895.1"/>
    <property type="molecule type" value="Genomic_DNA"/>
</dbReference>
<name>A0A2J7YV38_STRMQ</name>
<gene>
    <name evidence="2" type="ORF">SMF913_27360</name>
</gene>
<evidence type="ECO:0000256" key="1">
    <source>
        <dbReference type="SAM" id="MobiDB-lite"/>
    </source>
</evidence>
<keyword evidence="3" id="KW-1185">Reference proteome</keyword>
<organism evidence="2 3">
    <name type="scientific">Streptomyces malaysiensis</name>
    <dbReference type="NCBI Taxonomy" id="92644"/>
    <lineage>
        <taxon>Bacteria</taxon>
        <taxon>Bacillati</taxon>
        <taxon>Actinomycetota</taxon>
        <taxon>Actinomycetes</taxon>
        <taxon>Kitasatosporales</taxon>
        <taxon>Streptomycetaceae</taxon>
        <taxon>Streptomyces</taxon>
        <taxon>Streptomyces violaceusniger group</taxon>
    </lineage>
</organism>
<feature type="compositionally biased region" description="Gly residues" evidence="1">
    <location>
        <begin position="33"/>
        <end position="46"/>
    </location>
</feature>
<protein>
    <submittedName>
        <fullName evidence="2">Uncharacterized protein</fullName>
    </submittedName>
</protein>
<feature type="compositionally biased region" description="Low complexity" evidence="1">
    <location>
        <begin position="15"/>
        <end position="27"/>
    </location>
</feature>
<dbReference type="AlphaFoldDB" id="A0A2J7YV38"/>
<evidence type="ECO:0000313" key="3">
    <source>
        <dbReference type="Proteomes" id="UP000236520"/>
    </source>
</evidence>
<feature type="region of interest" description="Disordered" evidence="1">
    <location>
        <begin position="14"/>
        <end position="46"/>
    </location>
</feature>
<dbReference type="Proteomes" id="UP000236520">
    <property type="component" value="Unassembled WGS sequence"/>
</dbReference>
<proteinExistence type="predicted"/>
<comment type="caution">
    <text evidence="2">The sequence shown here is derived from an EMBL/GenBank/DDBJ whole genome shotgun (WGS) entry which is preliminary data.</text>
</comment>